<dbReference type="SUPFAM" id="SSF48452">
    <property type="entry name" value="TPR-like"/>
    <property type="match status" value="1"/>
</dbReference>
<feature type="domain" description="SusD-like N-terminal" evidence="2">
    <location>
        <begin position="80"/>
        <end position="222"/>
    </location>
</feature>
<feature type="signal peptide" evidence="1">
    <location>
        <begin position="1"/>
        <end position="22"/>
    </location>
</feature>
<dbReference type="RefSeq" id="WP_087383882.1">
    <property type="nucleotide sequence ID" value="NZ_NFIM01000034.1"/>
</dbReference>
<feature type="chain" id="PRO_5019543253" description="SusD-like N-terminal domain-containing protein" evidence="1">
    <location>
        <begin position="23"/>
        <end position="497"/>
    </location>
</feature>
<reference evidence="3 4" key="1">
    <citation type="submission" date="2018-08" db="EMBL/GenBank/DDBJ databases">
        <title>A genome reference for cultivated species of the human gut microbiota.</title>
        <authorList>
            <person name="Zou Y."/>
            <person name="Xue W."/>
            <person name="Luo G."/>
        </authorList>
    </citation>
    <scope>NUCLEOTIDE SEQUENCE [LARGE SCALE GENOMIC DNA]</scope>
    <source>
        <strain evidence="3 4">AF16-14</strain>
    </source>
</reference>
<accession>A0A412TNN4</accession>
<dbReference type="Pfam" id="PF14322">
    <property type="entry name" value="SusD-like_3"/>
    <property type="match status" value="1"/>
</dbReference>
<name>A0A412TNN4_9BACT</name>
<dbReference type="Proteomes" id="UP000284243">
    <property type="component" value="Unassembled WGS sequence"/>
</dbReference>
<organism evidence="3 4">
    <name type="scientific">Odoribacter splanchnicus</name>
    <dbReference type="NCBI Taxonomy" id="28118"/>
    <lineage>
        <taxon>Bacteria</taxon>
        <taxon>Pseudomonadati</taxon>
        <taxon>Bacteroidota</taxon>
        <taxon>Bacteroidia</taxon>
        <taxon>Bacteroidales</taxon>
        <taxon>Odoribacteraceae</taxon>
        <taxon>Odoribacter</taxon>
    </lineage>
</organism>
<comment type="caution">
    <text evidence="3">The sequence shown here is derived from an EMBL/GenBank/DDBJ whole genome shotgun (WGS) entry which is preliminary data.</text>
</comment>
<evidence type="ECO:0000313" key="4">
    <source>
        <dbReference type="Proteomes" id="UP000284243"/>
    </source>
</evidence>
<dbReference type="EMBL" id="QRYC01000018">
    <property type="protein sequence ID" value="RGU55356.1"/>
    <property type="molecule type" value="Genomic_DNA"/>
</dbReference>
<evidence type="ECO:0000259" key="2">
    <source>
        <dbReference type="Pfam" id="PF14322"/>
    </source>
</evidence>
<dbReference type="InterPro" id="IPR033985">
    <property type="entry name" value="SusD-like_N"/>
</dbReference>
<evidence type="ECO:0000313" key="3">
    <source>
        <dbReference type="EMBL" id="RGU55356.1"/>
    </source>
</evidence>
<dbReference type="AlphaFoldDB" id="A0A412TNN4"/>
<keyword evidence="1" id="KW-0732">Signal</keyword>
<dbReference type="InterPro" id="IPR011990">
    <property type="entry name" value="TPR-like_helical_dom_sf"/>
</dbReference>
<sequence length="497" mass="56054">MTMKTRYIVGLFLVGASVLSSCSDFTEIDQKGMNLLSTTDQLEMLLNQEYNIRIADIQRVCGSVQYYPGNVGTVLANPVKTTTQILLKYDEAGHALEQVDLTSSDSYYANCYNYIGTVANPILSLVDAATGSEEKKTALKAEALTIRAYFHWLAAVKFTKAYDPATADSEKSIAYVLETQDIKQPTEQLTQKEVYEYILADLDAAIELNALPQSAVNRMRFNAACPHAIKAHVLMYMQQPGEAAKEAQKALAVNSSVSDYANYCTEAPSSAGILVKTFETPQLALAQDYFTDTDVEFFSWLTPRYYERYEQKNIQKDWFATYHTMMWMGSWETTSQVVKGALESMFGVTEGSMSYGVQGNGRVGRINLSVPQMYLILAENAINNNLIDDAMDYLDKIRVGRFFPEDYHALKGSVTTKNDAIEMLRKVAHGENVFNIYDFITLKRWTLLSDYKEDISWTFSGTTYTLKPESTIWVFPFPKSLMEKNGNFEHNYPVTQN</sequence>
<dbReference type="Gene3D" id="1.25.40.390">
    <property type="match status" value="1"/>
</dbReference>
<evidence type="ECO:0000256" key="1">
    <source>
        <dbReference type="SAM" id="SignalP"/>
    </source>
</evidence>
<proteinExistence type="predicted"/>
<gene>
    <name evidence="3" type="ORF">DWW57_12450</name>
</gene>
<protein>
    <recommendedName>
        <fullName evidence="2">SusD-like N-terminal domain-containing protein</fullName>
    </recommendedName>
</protein>
<dbReference type="PROSITE" id="PS51257">
    <property type="entry name" value="PROKAR_LIPOPROTEIN"/>
    <property type="match status" value="1"/>
</dbReference>